<dbReference type="GO" id="GO:0003968">
    <property type="term" value="F:RNA-directed RNA polymerase activity"/>
    <property type="evidence" value="ECO:0007669"/>
    <property type="project" value="UniProtKB-KW"/>
</dbReference>
<dbReference type="GO" id="GO:0006351">
    <property type="term" value="P:DNA-templated transcription"/>
    <property type="evidence" value="ECO:0007669"/>
    <property type="project" value="InterPro"/>
</dbReference>
<dbReference type="InterPro" id="IPR043502">
    <property type="entry name" value="DNA/RNA_pol_sf"/>
</dbReference>
<evidence type="ECO:0000313" key="3">
    <source>
        <dbReference type="EMBL" id="APG79108.1"/>
    </source>
</evidence>
<dbReference type="InterPro" id="IPR008723">
    <property type="entry name" value="RNA_pol_orbivir"/>
</dbReference>
<dbReference type="Pfam" id="PF05788">
    <property type="entry name" value="Orbi_VP1"/>
    <property type="match status" value="1"/>
</dbReference>
<keyword evidence="1" id="KW-0808">Transferase</keyword>
<protein>
    <submittedName>
        <fullName evidence="3">RNA-dependent RNA polymerase</fullName>
    </submittedName>
</protein>
<keyword evidence="3" id="KW-0696">RNA-directed RNA polymerase</keyword>
<name>A0A1L3KNY5_9VIRU</name>
<accession>A0A1L3KNY5</accession>
<reference evidence="3" key="1">
    <citation type="journal article" date="2016" name="Nature">
        <title>Redefining the invertebrate RNA virosphere.</title>
        <authorList>
            <person name="Shi M."/>
            <person name="Lin X.D."/>
            <person name="Tian J.H."/>
            <person name="Chen L.J."/>
            <person name="Chen X."/>
            <person name="Li C.X."/>
            <person name="Qin X.C."/>
            <person name="Li J."/>
            <person name="Cao J.P."/>
            <person name="Eden J.S."/>
            <person name="Buchmann J."/>
            <person name="Wang W."/>
            <person name="Xu J."/>
            <person name="Holmes E.C."/>
            <person name="Zhang Y.Z."/>
        </authorList>
    </citation>
    <scope>NUCLEOTIDE SEQUENCE</scope>
    <source>
        <strain evidence="3">LCM63323</strain>
    </source>
</reference>
<sequence length="1288" mass="145868">MDALMEMVEKPFLEKVRVNVHINLPVLNEYKMRWEESYWTAIIQHHKIKADLALYRGCIKRSNEITPNPRRDFLDTYAIDETHPFHTVFLGRVSETMTYGIYKSFEWFNFFAAISNGKLKELEYIAGLVQRAKGSPYIVKRGDNSVVEKLKLFYNIQNIIECCLNVCDLRFSLITNVLILYTSDEDGFNEHVIDLDLILDEMALRISVSPKIICGDIRRYLTMVIRTAGAYAIEQATFDHCSITPSNRQNTGHLKKISFKGREYFEPFMSTEVMQEAEAEGKKMLRSYKLLKLLQFTDIYMRTSLVRTQSSDFVRAGALLHKIMALSGYGRALNYSSSPRSAEPLEHDVHNVAGEIENILMNLDKGAISKGIHPPTGERWIPSCVASWKSTSAGVSGIKAKVTVNGVEKEVRISKKAAVGAYLGPRAFSRSTLSKKTSIDNPGSVGFRDVPYKPTRAIYVIPLPALCAQMALVSHIVDFSSTSGQNSGMTSKEIDPSHFATGSTSSTGIRVLDNLDTISTSGSMDMLALGTDLSSFDAHCVWWNFRLPMIKALLKMGSDRKYGPSSISQAEMLEYAFGSGIIADSYWDNGREPIVYIPEENFDQFAHLKDYIRKEMIGEPRRMYRILPGAKTLGGEVLHIFDIDRAINDGKVFPHKKLAIGVRMDGMDLVYLTSEASGEKSTLTMNTACTLAMQRIAIRELKKTAFGQLFTVLYQKGVGDDSEWIGTLGRIKDSNQIDEALNCLSTVYSEMGHVFSPAKTFIVPLSGEFVQTFARFGLYIFRDQIPMIASEKPRDIRNPVGFLNSFKSILLAKLARGMNPDYAYLLYYFHLRKLTEFSLKRHDYIGKENDFHVLRISEKLNITEGTSVQVQKGKYRRNSEKPTTNREEIRVFRFSTALALLPTSVGGGGLNPIMMGLVHTPAFFLQFLSYYEKSFKEMLYLFYVFMANMPLNDGSGSELSTCKKKDRVTLGKDFTPFSIEQLFSASVRKNLDVLSKVNIGHLSAENVPRQIMRNGLSMEKFMHLETNYVREEYAECFLNGMMKDLKRVSTRNDEWVLNFKIIHDEMSVEPKDHTFWTGMCDEYELLIRTYGISTLGAKVRNQGEKLRLVISRDPVLRAIRVPDEIIAILDKFGVSTPADNDIGLIILLKMGFEISVANAILEIRFSSKEDVLLDKTYGTFADDFLSALNIMTKYQLDNTAFPVGMDTLGKKILLAFATQVVIWNTFFYGNLYTLRSIEEISSLDDPHISRKFTEFPRTYRKVVQSRRNKAGVITALSHDINSLIHRKI</sequence>
<organism evidence="3">
    <name type="scientific">Hubei lepidoptera virus 4</name>
    <dbReference type="NCBI Taxonomy" id="1922906"/>
    <lineage>
        <taxon>Viruses</taxon>
        <taxon>Riboviria</taxon>
    </lineage>
</organism>
<evidence type="ECO:0000256" key="2">
    <source>
        <dbReference type="ARBA" id="ARBA00022695"/>
    </source>
</evidence>
<proteinExistence type="predicted"/>
<evidence type="ECO:0000256" key="1">
    <source>
        <dbReference type="ARBA" id="ARBA00022679"/>
    </source>
</evidence>
<dbReference type="SUPFAM" id="SSF56672">
    <property type="entry name" value="DNA/RNA polymerases"/>
    <property type="match status" value="1"/>
</dbReference>
<dbReference type="EMBL" id="KX884628">
    <property type="protein sequence ID" value="APG79108.1"/>
    <property type="molecule type" value="Genomic_RNA"/>
</dbReference>
<dbReference type="GO" id="GO:0003723">
    <property type="term" value="F:RNA binding"/>
    <property type="evidence" value="ECO:0007669"/>
    <property type="project" value="InterPro"/>
</dbReference>
<keyword evidence="2" id="KW-0548">Nucleotidyltransferase</keyword>